<dbReference type="SMART" id="SM00066">
    <property type="entry name" value="GAL4"/>
    <property type="match status" value="1"/>
</dbReference>
<keyword evidence="3" id="KW-0238">DNA-binding</keyword>
<evidence type="ECO:0000259" key="7">
    <source>
        <dbReference type="PROSITE" id="PS50048"/>
    </source>
</evidence>
<feature type="region of interest" description="Disordered" evidence="6">
    <location>
        <begin position="1"/>
        <end position="27"/>
    </location>
</feature>
<evidence type="ECO:0000313" key="9">
    <source>
        <dbReference type="Proteomes" id="UP000250140"/>
    </source>
</evidence>
<dbReference type="InterPro" id="IPR036864">
    <property type="entry name" value="Zn2-C6_fun-type_DNA-bd_sf"/>
</dbReference>
<dbReference type="GO" id="GO:0043565">
    <property type="term" value="F:sequence-specific DNA binding"/>
    <property type="evidence" value="ECO:0007669"/>
    <property type="project" value="TreeGrafter"/>
</dbReference>
<evidence type="ECO:0000256" key="2">
    <source>
        <dbReference type="ARBA" id="ARBA00023015"/>
    </source>
</evidence>
<evidence type="ECO:0000256" key="1">
    <source>
        <dbReference type="ARBA" id="ARBA00004123"/>
    </source>
</evidence>
<feature type="region of interest" description="Disordered" evidence="6">
    <location>
        <begin position="167"/>
        <end position="217"/>
    </location>
</feature>
<gene>
    <name evidence="8" type="ORF">AOQ84DRAFT_392810</name>
</gene>
<dbReference type="OrthoDB" id="2328572at2759"/>
<evidence type="ECO:0000256" key="6">
    <source>
        <dbReference type="SAM" id="MobiDB-lite"/>
    </source>
</evidence>
<dbReference type="SUPFAM" id="SSF57701">
    <property type="entry name" value="Zn2/Cys6 DNA-binding domain"/>
    <property type="match status" value="1"/>
</dbReference>
<dbReference type="GO" id="GO:0008270">
    <property type="term" value="F:zinc ion binding"/>
    <property type="evidence" value="ECO:0007669"/>
    <property type="project" value="InterPro"/>
</dbReference>
<sequence>MPETTSPRHNAASYKSSRPEDGPRKLRSACDACHSAKIRCSGGGVPCTRCERDGVQCHYSYRANLGKPKGSLNKKTLERLRRNAEQQSTTKTPENQADNTPNNQFSGSTGNADCDRTFSVCNPMTTLSSIAPQQQTPLSPASLDDILGNNLIGQPGSSAFPDLPTFEGTIPDFSDSILPQFSPGIPSPQTSHSCPKAQPAGGESDDSDSEDDDSEDEAKKLEAFNIFASACTRKSQHPPSLFPSRHDSFHFPNTMPFPATPDSHPRTRMGSFSCNCFQTFTDQLCQLRAVEQSQYSGMDTMLNHTQLTLASVSQFLQCSSCSTDTQAFFLASMLLSNTLRLNDTMIRPPGTPCPQLEIRIGNYNASSQLSEVVKTVLVSSELGKLKVLLETFGRKVDCLQGEPAYVDFLRYQVRSLERELKRTTKKVGVPDLRAAVVRGG</sequence>
<feature type="compositionally biased region" description="Polar residues" evidence="6">
    <location>
        <begin position="1"/>
        <end position="16"/>
    </location>
</feature>
<dbReference type="PROSITE" id="PS50048">
    <property type="entry name" value="ZN2_CY6_FUNGAL_2"/>
    <property type="match status" value="1"/>
</dbReference>
<name>A0A8E2JMK1_9PEZI</name>
<evidence type="ECO:0000256" key="3">
    <source>
        <dbReference type="ARBA" id="ARBA00023125"/>
    </source>
</evidence>
<feature type="compositionally biased region" description="Polar residues" evidence="6">
    <location>
        <begin position="85"/>
        <end position="111"/>
    </location>
</feature>
<dbReference type="GO" id="GO:0005634">
    <property type="term" value="C:nucleus"/>
    <property type="evidence" value="ECO:0007669"/>
    <property type="project" value="UniProtKB-SubCell"/>
</dbReference>
<dbReference type="PANTHER" id="PTHR47540:SF6">
    <property type="entry name" value="ZN(II)2CYS6 TRANSCRIPTION FACTOR (EUROFUNG)"/>
    <property type="match status" value="1"/>
</dbReference>
<dbReference type="PROSITE" id="PS00463">
    <property type="entry name" value="ZN2_CY6_FUNGAL_1"/>
    <property type="match status" value="1"/>
</dbReference>
<dbReference type="CDD" id="cd00067">
    <property type="entry name" value="GAL4"/>
    <property type="match status" value="1"/>
</dbReference>
<reference evidence="8 9" key="1">
    <citation type="journal article" date="2016" name="Nat. Commun.">
        <title>Ectomycorrhizal ecology is imprinted in the genome of the dominant symbiotic fungus Cenococcum geophilum.</title>
        <authorList>
            <consortium name="DOE Joint Genome Institute"/>
            <person name="Peter M."/>
            <person name="Kohler A."/>
            <person name="Ohm R.A."/>
            <person name="Kuo A."/>
            <person name="Krutzmann J."/>
            <person name="Morin E."/>
            <person name="Arend M."/>
            <person name="Barry K.W."/>
            <person name="Binder M."/>
            <person name="Choi C."/>
            <person name="Clum A."/>
            <person name="Copeland A."/>
            <person name="Grisel N."/>
            <person name="Haridas S."/>
            <person name="Kipfer T."/>
            <person name="LaButti K."/>
            <person name="Lindquist E."/>
            <person name="Lipzen A."/>
            <person name="Maire R."/>
            <person name="Meier B."/>
            <person name="Mihaltcheva S."/>
            <person name="Molinier V."/>
            <person name="Murat C."/>
            <person name="Poggeler S."/>
            <person name="Quandt C.A."/>
            <person name="Sperisen C."/>
            <person name="Tritt A."/>
            <person name="Tisserant E."/>
            <person name="Crous P.W."/>
            <person name="Henrissat B."/>
            <person name="Nehls U."/>
            <person name="Egli S."/>
            <person name="Spatafora J.W."/>
            <person name="Grigoriev I.V."/>
            <person name="Martin F.M."/>
        </authorList>
    </citation>
    <scope>NUCLEOTIDE SEQUENCE [LARGE SCALE GENOMIC DNA]</scope>
    <source>
        <strain evidence="8 9">CBS 207.34</strain>
    </source>
</reference>
<organism evidence="8 9">
    <name type="scientific">Glonium stellatum</name>
    <dbReference type="NCBI Taxonomy" id="574774"/>
    <lineage>
        <taxon>Eukaryota</taxon>
        <taxon>Fungi</taxon>
        <taxon>Dikarya</taxon>
        <taxon>Ascomycota</taxon>
        <taxon>Pezizomycotina</taxon>
        <taxon>Dothideomycetes</taxon>
        <taxon>Pleosporomycetidae</taxon>
        <taxon>Gloniales</taxon>
        <taxon>Gloniaceae</taxon>
        <taxon>Glonium</taxon>
    </lineage>
</organism>
<proteinExistence type="predicted"/>
<dbReference type="EMBL" id="KV750914">
    <property type="protein sequence ID" value="OCL02658.1"/>
    <property type="molecule type" value="Genomic_DNA"/>
</dbReference>
<evidence type="ECO:0000256" key="4">
    <source>
        <dbReference type="ARBA" id="ARBA00023163"/>
    </source>
</evidence>
<keyword evidence="9" id="KW-1185">Reference proteome</keyword>
<feature type="compositionally biased region" description="Acidic residues" evidence="6">
    <location>
        <begin position="203"/>
        <end position="216"/>
    </location>
</feature>
<dbReference type="Proteomes" id="UP000250140">
    <property type="component" value="Unassembled WGS sequence"/>
</dbReference>
<feature type="domain" description="Zn(2)-C6 fungal-type" evidence="7">
    <location>
        <begin position="29"/>
        <end position="59"/>
    </location>
</feature>
<protein>
    <recommendedName>
        <fullName evidence="7">Zn(2)-C6 fungal-type domain-containing protein</fullName>
    </recommendedName>
</protein>
<dbReference type="Pfam" id="PF00172">
    <property type="entry name" value="Zn_clus"/>
    <property type="match status" value="1"/>
</dbReference>
<keyword evidence="2" id="KW-0805">Transcription regulation</keyword>
<dbReference type="InterPro" id="IPR051711">
    <property type="entry name" value="Stress_Response_Reg"/>
</dbReference>
<dbReference type="Gene3D" id="4.10.240.10">
    <property type="entry name" value="Zn(2)-C6 fungal-type DNA-binding domain"/>
    <property type="match status" value="1"/>
</dbReference>
<evidence type="ECO:0000256" key="5">
    <source>
        <dbReference type="ARBA" id="ARBA00023242"/>
    </source>
</evidence>
<evidence type="ECO:0000313" key="8">
    <source>
        <dbReference type="EMBL" id="OCL02658.1"/>
    </source>
</evidence>
<comment type="subcellular location">
    <subcellularLocation>
        <location evidence="1">Nucleus</location>
    </subcellularLocation>
</comment>
<dbReference type="GO" id="GO:0045944">
    <property type="term" value="P:positive regulation of transcription by RNA polymerase II"/>
    <property type="evidence" value="ECO:0007669"/>
    <property type="project" value="TreeGrafter"/>
</dbReference>
<dbReference type="AlphaFoldDB" id="A0A8E2JMK1"/>
<dbReference type="PANTHER" id="PTHR47540">
    <property type="entry name" value="THIAMINE REPRESSIBLE GENES REGULATORY PROTEIN THI5"/>
    <property type="match status" value="1"/>
</dbReference>
<feature type="region of interest" description="Disordered" evidence="6">
    <location>
        <begin position="82"/>
        <end position="111"/>
    </location>
</feature>
<accession>A0A8E2JMK1</accession>
<dbReference type="InterPro" id="IPR001138">
    <property type="entry name" value="Zn2Cys6_DnaBD"/>
</dbReference>
<dbReference type="GO" id="GO:0000981">
    <property type="term" value="F:DNA-binding transcription factor activity, RNA polymerase II-specific"/>
    <property type="evidence" value="ECO:0007669"/>
    <property type="project" value="InterPro"/>
</dbReference>
<keyword evidence="4" id="KW-0804">Transcription</keyword>
<keyword evidence="5" id="KW-0539">Nucleus</keyword>